<comment type="caution">
    <text evidence="2">The sequence shown here is derived from an EMBL/GenBank/DDBJ whole genome shotgun (WGS) entry which is preliminary data.</text>
</comment>
<proteinExistence type="predicted"/>
<dbReference type="Gene3D" id="1.10.10.60">
    <property type="entry name" value="Homeodomain-like"/>
    <property type="match status" value="1"/>
</dbReference>
<organism evidence="2 3">
    <name type="scientific">Streptomyces bauhiniae</name>
    <dbReference type="NCBI Taxonomy" id="2340725"/>
    <lineage>
        <taxon>Bacteria</taxon>
        <taxon>Bacillati</taxon>
        <taxon>Actinomycetota</taxon>
        <taxon>Actinomycetes</taxon>
        <taxon>Kitasatosporales</taxon>
        <taxon>Streptomycetaceae</taxon>
        <taxon>Streptomyces</taxon>
    </lineage>
</organism>
<reference evidence="2 3" key="1">
    <citation type="submission" date="2020-01" db="EMBL/GenBank/DDBJ databases">
        <title>Insect and environment-associated Actinomycetes.</title>
        <authorList>
            <person name="Currrie C."/>
            <person name="Chevrette M."/>
            <person name="Carlson C."/>
            <person name="Stubbendieck R."/>
            <person name="Wendt-Pienkowski E."/>
        </authorList>
    </citation>
    <scope>NUCLEOTIDE SEQUENCE [LARGE SCALE GENOMIC DNA]</scope>
    <source>
        <strain evidence="2 3">SID7754</strain>
    </source>
</reference>
<gene>
    <name evidence="2" type="ORF">G3I21_11855</name>
</gene>
<dbReference type="AlphaFoldDB" id="A0A7K3QR86"/>
<sequence>MASGSERAWNDRPRPHSPWAQPKLTTVQRQDIARRLADGERPADLALEYGVTASLIRQLR</sequence>
<dbReference type="EMBL" id="JAAGMR010000145">
    <property type="protein sequence ID" value="NEB92404.1"/>
    <property type="molecule type" value="Genomic_DNA"/>
</dbReference>
<protein>
    <submittedName>
        <fullName evidence="2">Hin recombinase</fullName>
    </submittedName>
</protein>
<dbReference type="Proteomes" id="UP000470520">
    <property type="component" value="Unassembled WGS sequence"/>
</dbReference>
<accession>A0A7K3QR86</accession>
<evidence type="ECO:0000313" key="2">
    <source>
        <dbReference type="EMBL" id="NEB92404.1"/>
    </source>
</evidence>
<name>A0A7K3QR86_9ACTN</name>
<feature type="region of interest" description="Disordered" evidence="1">
    <location>
        <begin position="1"/>
        <end position="27"/>
    </location>
</feature>
<dbReference type="RefSeq" id="WP_164188204.1">
    <property type="nucleotide sequence ID" value="NZ_JAAGMR010000145.1"/>
</dbReference>
<evidence type="ECO:0000256" key="1">
    <source>
        <dbReference type="SAM" id="MobiDB-lite"/>
    </source>
</evidence>
<evidence type="ECO:0000313" key="3">
    <source>
        <dbReference type="Proteomes" id="UP000470520"/>
    </source>
</evidence>